<keyword evidence="3" id="KW-1185">Reference proteome</keyword>
<keyword evidence="1" id="KW-1133">Transmembrane helix</keyword>
<feature type="transmembrane region" description="Helical" evidence="1">
    <location>
        <begin position="55"/>
        <end position="74"/>
    </location>
</feature>
<gene>
    <name evidence="2" type="ORF">TTHT_0787</name>
</gene>
<keyword evidence="1" id="KW-0472">Membrane</keyword>
<feature type="transmembrane region" description="Helical" evidence="1">
    <location>
        <begin position="103"/>
        <end position="123"/>
    </location>
</feature>
<feature type="transmembrane region" description="Helical" evidence="1">
    <location>
        <begin position="162"/>
        <end position="181"/>
    </location>
</feature>
<feature type="transmembrane region" description="Helical" evidence="1">
    <location>
        <begin position="135"/>
        <end position="156"/>
    </location>
</feature>
<dbReference type="Proteomes" id="UP000595564">
    <property type="component" value="Chromosome"/>
</dbReference>
<evidence type="ECO:0000313" key="2">
    <source>
        <dbReference type="EMBL" id="BBB32353.1"/>
    </source>
</evidence>
<evidence type="ECO:0000313" key="3">
    <source>
        <dbReference type="Proteomes" id="UP000595564"/>
    </source>
</evidence>
<organism evidence="2 3">
    <name type="scientific">Thermotomaculum hydrothermale</name>
    <dbReference type="NCBI Taxonomy" id="981385"/>
    <lineage>
        <taxon>Bacteria</taxon>
        <taxon>Pseudomonadati</taxon>
        <taxon>Acidobacteriota</taxon>
        <taxon>Holophagae</taxon>
        <taxon>Thermotomaculales</taxon>
        <taxon>Thermotomaculaceae</taxon>
        <taxon>Thermotomaculum</taxon>
    </lineage>
</organism>
<sequence length="201" mass="23623">MKNKRLLIVLFLFAQFLFIYFFKLGNVQYFLLAESIFFYLIIKDIIPFVALLPYFLINVSVAFVVLLFIFLFHFLKAKVKIPAKLSIIFFLILYFFTARYEVFLIKAVMPGFIAFVAIIYAITRMTIIQRDLSPALFLYTVVGFLYSVLFNLFPFFKSEPYLMFSIDAIQIVIALILFYSFKDFLEKKSPDSDNKHNESNA</sequence>
<name>A0A7R6PZ62_9BACT</name>
<accession>A0A7R6PZ62</accession>
<dbReference type="KEGG" id="thyd:TTHT_0787"/>
<reference evidence="2 3" key="1">
    <citation type="journal article" date="2012" name="Extremophiles">
        <title>Thermotomaculum hydrothermale gen. nov., sp. nov., a novel heterotrophic thermophile within the phylum Acidobacteria from a deep-sea hydrothermal vent chimney in the Southern Okinawa Trough.</title>
        <authorList>
            <person name="Izumi H."/>
            <person name="Nunoura T."/>
            <person name="Miyazaki M."/>
            <person name="Mino S."/>
            <person name="Toki T."/>
            <person name="Takai K."/>
            <person name="Sako Y."/>
            <person name="Sawabe T."/>
            <person name="Nakagawa S."/>
        </authorList>
    </citation>
    <scope>NUCLEOTIDE SEQUENCE [LARGE SCALE GENOMIC DNA]</scope>
    <source>
        <strain evidence="2 3">AC55</strain>
    </source>
</reference>
<protein>
    <submittedName>
        <fullName evidence="2">Uncharacterized protein</fullName>
    </submittedName>
</protein>
<dbReference type="RefSeq" id="WP_201328700.1">
    <property type="nucleotide sequence ID" value="NZ_AP017470.1"/>
</dbReference>
<feature type="transmembrane region" description="Helical" evidence="1">
    <location>
        <begin position="81"/>
        <end position="97"/>
    </location>
</feature>
<feature type="transmembrane region" description="Helical" evidence="1">
    <location>
        <begin position="6"/>
        <end position="22"/>
    </location>
</feature>
<keyword evidence="1" id="KW-0812">Transmembrane</keyword>
<evidence type="ECO:0000256" key="1">
    <source>
        <dbReference type="SAM" id="Phobius"/>
    </source>
</evidence>
<dbReference type="AlphaFoldDB" id="A0A7R6PZ62"/>
<dbReference type="EMBL" id="AP017470">
    <property type="protein sequence ID" value="BBB32353.1"/>
    <property type="molecule type" value="Genomic_DNA"/>
</dbReference>
<proteinExistence type="predicted"/>